<accession>A0A1F8H7K5</accession>
<evidence type="ECO:0000313" key="3">
    <source>
        <dbReference type="Proteomes" id="UP000177745"/>
    </source>
</evidence>
<reference evidence="2 3" key="1">
    <citation type="journal article" date="2016" name="Nat. Commun.">
        <title>Thousands of microbial genomes shed light on interconnected biogeochemical processes in an aquifer system.</title>
        <authorList>
            <person name="Anantharaman K."/>
            <person name="Brown C.T."/>
            <person name="Hug L.A."/>
            <person name="Sharon I."/>
            <person name="Castelle C.J."/>
            <person name="Probst A.J."/>
            <person name="Thomas B.C."/>
            <person name="Singh A."/>
            <person name="Wilkins M.J."/>
            <person name="Karaoz U."/>
            <person name="Brodie E.L."/>
            <person name="Williams K.H."/>
            <person name="Hubbard S.S."/>
            <person name="Banfield J.F."/>
        </authorList>
    </citation>
    <scope>NUCLEOTIDE SEQUENCE [LARGE SCALE GENOMIC DNA]</scope>
</reference>
<proteinExistence type="predicted"/>
<dbReference type="SUPFAM" id="SSF53756">
    <property type="entry name" value="UDP-Glycosyltransferase/glycogen phosphorylase"/>
    <property type="match status" value="1"/>
</dbReference>
<sequence>MKNILLIAPTSSTMCSPIRRAFEHHGFKVSLVDYRGNFVLNPENIIHSFVKNLPPRMFVFLKRRAKRLVTRQILAKSRKIKPDCVFVVKGPALFIDMLASLRKTCPLVNYYPETMDQWDLIKKIAPCYDYFVDHDPYVVEMLKKEGYKNALYVPFSADLNEKDRWVKPRRHLYNISFIGTYDKKLYGEREHILNEIKDLGLCLWGSKSWLDTSLKDYYKGRVKTEEIQNIYKNSKIVINADISKEVSGTGVNLRPFEATAAGAMLLNRDDRKDIFNLFEDGKEFVSFSGTGDVRQKAKYYLNNEEERLKIAEAGFNRARNEHTYIKRIGEIIKTADL</sequence>
<organism evidence="2 3">
    <name type="scientific">Candidatus Yanofskybacteria bacterium RIFCSPLOWO2_12_FULL_43_11b</name>
    <dbReference type="NCBI Taxonomy" id="1802710"/>
    <lineage>
        <taxon>Bacteria</taxon>
        <taxon>Candidatus Yanofskyibacteriota</taxon>
    </lineage>
</organism>
<comment type="caution">
    <text evidence="2">The sequence shown here is derived from an EMBL/GenBank/DDBJ whole genome shotgun (WGS) entry which is preliminary data.</text>
</comment>
<evidence type="ECO:0000313" key="2">
    <source>
        <dbReference type="EMBL" id="OGN33577.1"/>
    </source>
</evidence>
<dbReference type="AlphaFoldDB" id="A0A1F8H7K5"/>
<gene>
    <name evidence="2" type="ORF">A3G51_02770</name>
</gene>
<dbReference type="Gene3D" id="3.40.50.2000">
    <property type="entry name" value="Glycogen Phosphorylase B"/>
    <property type="match status" value="1"/>
</dbReference>
<feature type="domain" description="Spore protein YkvP/CgeB glycosyl transferase-like" evidence="1">
    <location>
        <begin position="189"/>
        <end position="332"/>
    </location>
</feature>
<dbReference type="InterPro" id="IPR055259">
    <property type="entry name" value="YkvP/CgeB_Glyco_trans-like"/>
</dbReference>
<name>A0A1F8H7K5_9BACT</name>
<dbReference type="Pfam" id="PF13524">
    <property type="entry name" value="Glyco_trans_1_2"/>
    <property type="match status" value="1"/>
</dbReference>
<dbReference type="Proteomes" id="UP000177745">
    <property type="component" value="Unassembled WGS sequence"/>
</dbReference>
<dbReference type="EMBL" id="MGKY01000015">
    <property type="protein sequence ID" value="OGN33577.1"/>
    <property type="molecule type" value="Genomic_DNA"/>
</dbReference>
<evidence type="ECO:0000259" key="1">
    <source>
        <dbReference type="Pfam" id="PF13524"/>
    </source>
</evidence>
<protein>
    <recommendedName>
        <fullName evidence="1">Spore protein YkvP/CgeB glycosyl transferase-like domain-containing protein</fullName>
    </recommendedName>
</protein>